<gene>
    <name evidence="6" type="ORF">AQPE_3776</name>
</gene>
<evidence type="ECO:0000256" key="3">
    <source>
        <dbReference type="ARBA" id="ARBA00023082"/>
    </source>
</evidence>
<dbReference type="NCBIfam" id="TIGR02937">
    <property type="entry name" value="sigma70-ECF"/>
    <property type="match status" value="1"/>
</dbReference>
<evidence type="ECO:0000256" key="2">
    <source>
        <dbReference type="ARBA" id="ARBA00023015"/>
    </source>
</evidence>
<dbReference type="SUPFAM" id="SSF88946">
    <property type="entry name" value="Sigma2 domain of RNA polymerase sigma factors"/>
    <property type="match status" value="1"/>
</dbReference>
<dbReference type="Proteomes" id="UP001193389">
    <property type="component" value="Chromosome"/>
</dbReference>
<name>A0A5K7SDD7_9BACT</name>
<evidence type="ECO:0000313" key="7">
    <source>
        <dbReference type="Proteomes" id="UP001193389"/>
    </source>
</evidence>
<dbReference type="RefSeq" id="WP_318347821.1">
    <property type="nucleotide sequence ID" value="NZ_AP018694.1"/>
</dbReference>
<dbReference type="InterPro" id="IPR014284">
    <property type="entry name" value="RNA_pol_sigma-70_dom"/>
</dbReference>
<keyword evidence="4" id="KW-0804">Transcription</keyword>
<comment type="similarity">
    <text evidence="1">Belongs to the sigma-70 factor family. ECF subfamily.</text>
</comment>
<protein>
    <submittedName>
        <fullName evidence="6">RNA polymerase ECF-type sigma factor</fullName>
    </submittedName>
</protein>
<keyword evidence="2" id="KW-0805">Transcription regulation</keyword>
<proteinExistence type="inferred from homology"/>
<dbReference type="Gene3D" id="1.10.10.10">
    <property type="entry name" value="Winged helix-like DNA-binding domain superfamily/Winged helix DNA-binding domain"/>
    <property type="match status" value="1"/>
</dbReference>
<dbReference type="GO" id="GO:0016987">
    <property type="term" value="F:sigma factor activity"/>
    <property type="evidence" value="ECO:0007669"/>
    <property type="project" value="UniProtKB-KW"/>
</dbReference>
<dbReference type="InterPro" id="IPR013249">
    <property type="entry name" value="RNA_pol_sigma70_r4_t2"/>
</dbReference>
<dbReference type="EMBL" id="AP018694">
    <property type="protein sequence ID" value="BBE19590.1"/>
    <property type="molecule type" value="Genomic_DNA"/>
</dbReference>
<dbReference type="GO" id="GO:0003677">
    <property type="term" value="F:DNA binding"/>
    <property type="evidence" value="ECO:0007669"/>
    <property type="project" value="InterPro"/>
</dbReference>
<dbReference type="AlphaFoldDB" id="A0A5K7SDD7"/>
<keyword evidence="7" id="KW-1185">Reference proteome</keyword>
<reference evidence="6" key="1">
    <citation type="journal article" date="2020" name="Int. J. Syst. Evol. Microbiol.">
        <title>Aquipluma nitroreducens gen. nov. sp. nov., a novel facultatively anaerobic bacterium isolated from a freshwater lake.</title>
        <authorList>
            <person name="Watanabe M."/>
            <person name="Kojima H."/>
            <person name="Fukui M."/>
        </authorList>
    </citation>
    <scope>NUCLEOTIDE SEQUENCE</scope>
    <source>
        <strain evidence="6">MeG22</strain>
    </source>
</reference>
<dbReference type="KEGG" id="anf:AQPE_3776"/>
<dbReference type="InterPro" id="IPR013324">
    <property type="entry name" value="RNA_pol_sigma_r3/r4-like"/>
</dbReference>
<dbReference type="PANTHER" id="PTHR43133">
    <property type="entry name" value="RNA POLYMERASE ECF-TYPE SIGMA FACTO"/>
    <property type="match status" value="1"/>
</dbReference>
<evidence type="ECO:0000259" key="5">
    <source>
        <dbReference type="Pfam" id="PF08281"/>
    </source>
</evidence>
<dbReference type="SUPFAM" id="SSF88659">
    <property type="entry name" value="Sigma3 and sigma4 domains of RNA polymerase sigma factors"/>
    <property type="match status" value="1"/>
</dbReference>
<organism evidence="6 7">
    <name type="scientific">Aquipluma nitroreducens</name>
    <dbReference type="NCBI Taxonomy" id="2010828"/>
    <lineage>
        <taxon>Bacteria</taxon>
        <taxon>Pseudomonadati</taxon>
        <taxon>Bacteroidota</taxon>
        <taxon>Bacteroidia</taxon>
        <taxon>Marinilabiliales</taxon>
        <taxon>Prolixibacteraceae</taxon>
        <taxon>Aquipluma</taxon>
    </lineage>
</organism>
<dbReference type="Pfam" id="PF08281">
    <property type="entry name" value="Sigma70_r4_2"/>
    <property type="match status" value="1"/>
</dbReference>
<dbReference type="InterPro" id="IPR039425">
    <property type="entry name" value="RNA_pol_sigma-70-like"/>
</dbReference>
<dbReference type="InterPro" id="IPR013325">
    <property type="entry name" value="RNA_pol_sigma_r2"/>
</dbReference>
<dbReference type="InterPro" id="IPR036388">
    <property type="entry name" value="WH-like_DNA-bd_sf"/>
</dbReference>
<accession>A0A5K7SDD7</accession>
<evidence type="ECO:0000256" key="1">
    <source>
        <dbReference type="ARBA" id="ARBA00010641"/>
    </source>
</evidence>
<keyword evidence="3" id="KW-0731">Sigma factor</keyword>
<sequence>MIRDRSQWLGVWKRFRSGDRYAFSEIYEEFADVLFAYGSKITSDRELLKDCIQDLFYNLYRYNIQLHNPENLEFYLFRSLKNDIIRKIRKNYHEASLTDEGMLLFDLKFQAEQDIHDIESNELRVNALRKILQTIDPQKRELLFLKFSTGLNYSEIGELVGMTSDAVKKQVYRTLDNLRDQFGEQLLSLLMISVRR</sequence>
<dbReference type="Gene3D" id="1.10.1740.10">
    <property type="match status" value="1"/>
</dbReference>
<feature type="domain" description="RNA polymerase sigma factor 70 region 4 type 2" evidence="5">
    <location>
        <begin position="127"/>
        <end position="175"/>
    </location>
</feature>
<dbReference type="GO" id="GO:0006352">
    <property type="term" value="P:DNA-templated transcription initiation"/>
    <property type="evidence" value="ECO:0007669"/>
    <property type="project" value="InterPro"/>
</dbReference>
<evidence type="ECO:0000256" key="4">
    <source>
        <dbReference type="ARBA" id="ARBA00023163"/>
    </source>
</evidence>
<evidence type="ECO:0000313" key="6">
    <source>
        <dbReference type="EMBL" id="BBE19590.1"/>
    </source>
</evidence>
<dbReference type="PANTHER" id="PTHR43133:SF46">
    <property type="entry name" value="RNA POLYMERASE SIGMA-70 FACTOR ECF SUBFAMILY"/>
    <property type="match status" value="1"/>
</dbReference>